<comment type="caution">
    <text evidence="6">The sequence shown here is derived from an EMBL/GenBank/DDBJ whole genome shotgun (WGS) entry which is preliminary data.</text>
</comment>
<evidence type="ECO:0000256" key="2">
    <source>
        <dbReference type="ARBA" id="ARBA00023015"/>
    </source>
</evidence>
<dbReference type="InterPro" id="IPR000847">
    <property type="entry name" value="LysR_HTH_N"/>
</dbReference>
<feature type="domain" description="HTH lysR-type" evidence="5">
    <location>
        <begin position="1"/>
        <end position="58"/>
    </location>
</feature>
<dbReference type="GO" id="GO:0003700">
    <property type="term" value="F:DNA-binding transcription factor activity"/>
    <property type="evidence" value="ECO:0007669"/>
    <property type="project" value="InterPro"/>
</dbReference>
<evidence type="ECO:0000313" key="6">
    <source>
        <dbReference type="EMBL" id="TKW64874.1"/>
    </source>
</evidence>
<evidence type="ECO:0000313" key="7">
    <source>
        <dbReference type="Proteomes" id="UP000315344"/>
    </source>
</evidence>
<dbReference type="SUPFAM" id="SSF46785">
    <property type="entry name" value="Winged helix' DNA-binding domain"/>
    <property type="match status" value="1"/>
</dbReference>
<name>A0A533I3F3_PARDE</name>
<dbReference type="Gene3D" id="1.10.10.10">
    <property type="entry name" value="Winged helix-like DNA-binding domain superfamily/Winged helix DNA-binding domain"/>
    <property type="match status" value="1"/>
</dbReference>
<dbReference type="EMBL" id="VAFL01000019">
    <property type="protein sequence ID" value="TKW64874.1"/>
    <property type="molecule type" value="Genomic_DNA"/>
</dbReference>
<protein>
    <submittedName>
        <fullName evidence="6">LysR family transcriptional regulator</fullName>
    </submittedName>
</protein>
<dbReference type="Pfam" id="PF03466">
    <property type="entry name" value="LysR_substrate"/>
    <property type="match status" value="1"/>
</dbReference>
<dbReference type="PROSITE" id="PS50931">
    <property type="entry name" value="HTH_LYSR"/>
    <property type="match status" value="1"/>
</dbReference>
<accession>A0A533I3F3</accession>
<evidence type="ECO:0000259" key="5">
    <source>
        <dbReference type="PROSITE" id="PS50931"/>
    </source>
</evidence>
<gene>
    <name evidence="6" type="ORF">DI616_17310</name>
</gene>
<dbReference type="AlphaFoldDB" id="A0A533I3F3"/>
<organism evidence="6 7">
    <name type="scientific">Paracoccus denitrificans</name>
    <dbReference type="NCBI Taxonomy" id="266"/>
    <lineage>
        <taxon>Bacteria</taxon>
        <taxon>Pseudomonadati</taxon>
        <taxon>Pseudomonadota</taxon>
        <taxon>Alphaproteobacteria</taxon>
        <taxon>Rhodobacterales</taxon>
        <taxon>Paracoccaceae</taxon>
        <taxon>Paracoccus</taxon>
    </lineage>
</organism>
<dbReference type="Gene3D" id="3.40.190.10">
    <property type="entry name" value="Periplasmic binding protein-like II"/>
    <property type="match status" value="2"/>
</dbReference>
<dbReference type="InterPro" id="IPR050950">
    <property type="entry name" value="HTH-type_LysR_regulators"/>
</dbReference>
<evidence type="ECO:0000256" key="1">
    <source>
        <dbReference type="ARBA" id="ARBA00009437"/>
    </source>
</evidence>
<evidence type="ECO:0000256" key="4">
    <source>
        <dbReference type="ARBA" id="ARBA00023163"/>
    </source>
</evidence>
<dbReference type="InterPro" id="IPR036390">
    <property type="entry name" value="WH_DNA-bd_sf"/>
</dbReference>
<reference evidence="6 7" key="1">
    <citation type="journal article" date="2017" name="Nat. Commun.">
        <title>In situ click chemistry generation of cyclooxygenase-2 inhibitors.</title>
        <authorList>
            <person name="Bhardwaj A."/>
            <person name="Kaur J."/>
            <person name="Wuest M."/>
            <person name="Wuest F."/>
        </authorList>
    </citation>
    <scope>NUCLEOTIDE SEQUENCE [LARGE SCALE GENOMIC DNA]</scope>
    <source>
        <strain evidence="6">S2_012_000_R3_94</strain>
    </source>
</reference>
<dbReference type="InterPro" id="IPR005119">
    <property type="entry name" value="LysR_subst-bd"/>
</dbReference>
<dbReference type="SUPFAM" id="SSF53850">
    <property type="entry name" value="Periplasmic binding protein-like II"/>
    <property type="match status" value="1"/>
</dbReference>
<dbReference type="Proteomes" id="UP000315344">
    <property type="component" value="Unassembled WGS sequence"/>
</dbReference>
<evidence type="ECO:0000256" key="3">
    <source>
        <dbReference type="ARBA" id="ARBA00023125"/>
    </source>
</evidence>
<keyword evidence="4" id="KW-0804">Transcription</keyword>
<dbReference type="GO" id="GO:0005829">
    <property type="term" value="C:cytosol"/>
    <property type="evidence" value="ECO:0007669"/>
    <property type="project" value="TreeGrafter"/>
</dbReference>
<dbReference type="Pfam" id="PF00126">
    <property type="entry name" value="HTH_1"/>
    <property type="match status" value="1"/>
</dbReference>
<comment type="similarity">
    <text evidence="1">Belongs to the LysR transcriptional regulatory family.</text>
</comment>
<dbReference type="GO" id="GO:0003677">
    <property type="term" value="F:DNA binding"/>
    <property type="evidence" value="ECO:0007669"/>
    <property type="project" value="UniProtKB-KW"/>
</dbReference>
<dbReference type="PANTHER" id="PTHR30419">
    <property type="entry name" value="HTH-TYPE TRANSCRIPTIONAL REGULATOR YBHD"/>
    <property type="match status" value="1"/>
</dbReference>
<proteinExistence type="inferred from homology"/>
<keyword evidence="2" id="KW-0805">Transcription regulation</keyword>
<dbReference type="InterPro" id="IPR036388">
    <property type="entry name" value="WH-like_DNA-bd_sf"/>
</dbReference>
<keyword evidence="3" id="KW-0238">DNA-binding</keyword>
<sequence>MDIDNLSTFLIVARQGSMAAAGRELGLTANAVALRMRALEQEFGAPLVSRAGRRVVPTEAGHRVLDRLPGILSEIGALKATVHSDEIAGELRVGAIATALTGLFPPLLQTLTVRYPRLKLHLEPGSSAQLYERVDRGLLDMAAIVAPDFAMPKSLQFTGLRREPLILLAPDSETLRDPLEILQARPVIVYDRNQWGGRLAWNWLKQTGIALRTDYELDALDAIAVMVDRGLGVAVVPDWCEPRPAGLHLQTLHLPDPVPSRVIGLLRGQGGPKARLVGALGEIARGIWSI</sequence>